<feature type="region of interest" description="Disordered" evidence="1">
    <location>
        <begin position="430"/>
        <end position="485"/>
    </location>
</feature>
<dbReference type="AlphaFoldDB" id="A0A0M0JNQ3"/>
<organism evidence="2 3">
    <name type="scientific">Chrysochromulina tobinii</name>
    <dbReference type="NCBI Taxonomy" id="1460289"/>
    <lineage>
        <taxon>Eukaryota</taxon>
        <taxon>Haptista</taxon>
        <taxon>Haptophyta</taxon>
        <taxon>Prymnesiophyceae</taxon>
        <taxon>Prymnesiales</taxon>
        <taxon>Chrysochromulinaceae</taxon>
        <taxon>Chrysochromulina</taxon>
    </lineage>
</organism>
<name>A0A0M0JNQ3_9EUKA</name>
<dbReference type="EMBL" id="JWZX01002603">
    <property type="protein sequence ID" value="KOO28214.1"/>
    <property type="molecule type" value="Genomic_DNA"/>
</dbReference>
<gene>
    <name evidence="2" type="ORF">Ctob_013978</name>
</gene>
<sequence>MPTDRQTAPQRLCLCGRVASWRNGLNDHSAPDQLALLNQSRRAIVRTAAEGLKRHVVAAAHLAGLAVDIFIHSWNPELAETFSEVYRPKASLHEPVHRKLRTVSSLHLSLSRVVAMVPKEIALVMVSRHDLLLYEDVPLPSLLADAHAQPSLWLPQSCQHRFSAVDGVPIAEQPAMFEACGCRPAGVHVASDGAADCVGLSGKGWLMESPSLARLNLRADAQVPKATLLLEHSLYVLDWWFVATPAVASSFARIHENFSGYTHELRARGASFVRVRSWSHFYWAHHITHVLRESVAVRFMPLLQARDFGLARFVRFGRDCEAPVPATGRLLHTYLATSRKLGARWVHPTLHDQCPLRLQTSSTIMCPWDTPACPARVAESAVAAIRVAETALRREGLDLTHAMDRGYVPRGLRKQLDKYSHIGGGGVIGSSDVSLGAERNQRAEPQPADSSRRAHDGHADAGGRPARRTERAAKDKSKKEIRRAG</sequence>
<keyword evidence="3" id="KW-1185">Reference proteome</keyword>
<dbReference type="Proteomes" id="UP000037460">
    <property type="component" value="Unassembled WGS sequence"/>
</dbReference>
<comment type="caution">
    <text evidence="2">The sequence shown here is derived from an EMBL/GenBank/DDBJ whole genome shotgun (WGS) entry which is preliminary data.</text>
</comment>
<reference evidence="3" key="1">
    <citation type="journal article" date="2015" name="PLoS Genet.">
        <title>Genome Sequence and Transcriptome Analyses of Chrysochromulina tobin: Metabolic Tools for Enhanced Algal Fitness in the Prominent Order Prymnesiales (Haptophyceae).</title>
        <authorList>
            <person name="Hovde B.T."/>
            <person name="Deodato C.R."/>
            <person name="Hunsperger H.M."/>
            <person name="Ryken S.A."/>
            <person name="Yost W."/>
            <person name="Jha R.K."/>
            <person name="Patterson J."/>
            <person name="Monnat R.J. Jr."/>
            <person name="Barlow S.B."/>
            <person name="Starkenburg S.R."/>
            <person name="Cattolico R.A."/>
        </authorList>
    </citation>
    <scope>NUCLEOTIDE SEQUENCE</scope>
    <source>
        <strain evidence="3">CCMP291</strain>
    </source>
</reference>
<protein>
    <submittedName>
        <fullName evidence="2">Uncharacterized protein</fullName>
    </submittedName>
</protein>
<evidence type="ECO:0000313" key="2">
    <source>
        <dbReference type="EMBL" id="KOO28214.1"/>
    </source>
</evidence>
<evidence type="ECO:0000313" key="3">
    <source>
        <dbReference type="Proteomes" id="UP000037460"/>
    </source>
</evidence>
<proteinExistence type="predicted"/>
<evidence type="ECO:0000256" key="1">
    <source>
        <dbReference type="SAM" id="MobiDB-lite"/>
    </source>
</evidence>
<feature type="compositionally biased region" description="Basic and acidic residues" evidence="1">
    <location>
        <begin position="450"/>
        <end position="485"/>
    </location>
</feature>
<accession>A0A0M0JNQ3</accession>